<name>A0ABT3ILZ7_9BACT</name>
<comment type="caution">
    <text evidence="1">The sequence shown here is derived from an EMBL/GenBank/DDBJ whole genome shotgun (WGS) entry which is preliminary data.</text>
</comment>
<sequence length="415" mass="45370">MKKTVLKLMTGVFGTVILMSACKKDNDTQTEPPVTPGKDRSKYVFVYSGKGAAGNAGTYIVTANDISQGEISATGNGVEVEAYSFIVTNNTLFAQAYTNQGPVTPFRLNEEGKIVEAGRLINTFRTGVYGTVNNNAWVGGGDPRQSGLGELFLYDAVKLQVTAKSSIDLKAITGTGENAVWTGLFQVDNKLYVPYYKFKPVEGGAPWMGKYGSLDSTWIAVLSYPELKYEKTIADGRSGFVGNWFGMQGLHQVENGDVYTWSTAGEINDIKSKNHSGVLRIKKGTTEFDQSYFFDMEKRVGVKIARAEYISKGKFLMSLYAGATTGDVSGGRVRLAIVDVFNQTVNYVQGAPEHAQPDFKMQVYNERDGKTINYVMEEDGGEFYVYVIDAETATAKRGLHIKGAEGVTSISKLTY</sequence>
<evidence type="ECO:0000313" key="2">
    <source>
        <dbReference type="Proteomes" id="UP001207742"/>
    </source>
</evidence>
<dbReference type="InterPro" id="IPR025401">
    <property type="entry name" value="DUF4374"/>
</dbReference>
<dbReference type="EMBL" id="JAPDNS010000001">
    <property type="protein sequence ID" value="MCW3484998.1"/>
    <property type="molecule type" value="Genomic_DNA"/>
</dbReference>
<dbReference type="Proteomes" id="UP001207742">
    <property type="component" value="Unassembled WGS sequence"/>
</dbReference>
<organism evidence="1 2">
    <name type="scientific">Chitinophaga nivalis</name>
    <dbReference type="NCBI Taxonomy" id="2991709"/>
    <lineage>
        <taxon>Bacteria</taxon>
        <taxon>Pseudomonadati</taxon>
        <taxon>Bacteroidota</taxon>
        <taxon>Chitinophagia</taxon>
        <taxon>Chitinophagales</taxon>
        <taxon>Chitinophagaceae</taxon>
        <taxon>Chitinophaga</taxon>
    </lineage>
</organism>
<keyword evidence="2" id="KW-1185">Reference proteome</keyword>
<gene>
    <name evidence="1" type="ORF">OL497_13900</name>
</gene>
<proteinExistence type="predicted"/>
<accession>A0ABT3ILZ7</accession>
<dbReference type="Pfam" id="PF14298">
    <property type="entry name" value="DUF4374"/>
    <property type="match status" value="1"/>
</dbReference>
<protein>
    <submittedName>
        <fullName evidence="1">DUF4374 domain-containing protein</fullName>
    </submittedName>
</protein>
<dbReference type="RefSeq" id="WP_264730947.1">
    <property type="nucleotide sequence ID" value="NZ_JAPDNR010000001.1"/>
</dbReference>
<reference evidence="1 2" key="1">
    <citation type="submission" date="2022-10" db="EMBL/GenBank/DDBJ databases">
        <title>Chitinophaga nivalis PC15 sp. nov., isolated from Pyeongchang county, South Korea.</title>
        <authorList>
            <person name="Trinh H.N."/>
        </authorList>
    </citation>
    <scope>NUCLEOTIDE SEQUENCE [LARGE SCALE GENOMIC DNA]</scope>
    <source>
        <strain evidence="1 2">PC14</strain>
    </source>
</reference>
<evidence type="ECO:0000313" key="1">
    <source>
        <dbReference type="EMBL" id="MCW3484998.1"/>
    </source>
</evidence>
<dbReference type="PROSITE" id="PS51257">
    <property type="entry name" value="PROKAR_LIPOPROTEIN"/>
    <property type="match status" value="1"/>
</dbReference>